<dbReference type="RefSeq" id="XP_008047936.1">
    <property type="nucleotide sequence ID" value="XM_008049745.2"/>
</dbReference>
<dbReference type="PANTHER" id="PTHR15132">
    <property type="entry name" value="SNRNA-ACTIVATING PROTEIN COMPLEX SUBUNIT 2"/>
    <property type="match status" value="1"/>
</dbReference>
<name>A0A1U7T249_CARSF</name>
<feature type="compositionally biased region" description="Gly residues" evidence="1">
    <location>
        <begin position="292"/>
        <end position="304"/>
    </location>
</feature>
<dbReference type="PANTHER" id="PTHR15132:SF1">
    <property type="entry name" value="SNRNA-ACTIVATING PROTEIN COMPLEX SUBUNIT 2"/>
    <property type="match status" value="1"/>
</dbReference>
<evidence type="ECO:0000313" key="2">
    <source>
        <dbReference type="Proteomes" id="UP000189704"/>
    </source>
</evidence>
<reference evidence="3" key="1">
    <citation type="submission" date="2025-08" db="UniProtKB">
        <authorList>
            <consortium name="RefSeq"/>
        </authorList>
    </citation>
    <scope>IDENTIFICATION</scope>
</reference>
<dbReference type="GO" id="GO:0016251">
    <property type="term" value="F:RNA polymerase II general transcription initiation factor activity"/>
    <property type="evidence" value="ECO:0007669"/>
    <property type="project" value="InterPro"/>
</dbReference>
<dbReference type="GeneID" id="103251144"/>
<dbReference type="AlphaFoldDB" id="A0A1U7T249"/>
<feature type="non-terminal residue" evidence="3">
    <location>
        <position position="304"/>
    </location>
</feature>
<dbReference type="InterPro" id="IPR021281">
    <property type="entry name" value="SNAPC2"/>
</dbReference>
<organism evidence="2 3">
    <name type="scientific">Carlito syrichta</name>
    <name type="common">Philippine tarsier</name>
    <name type="synonym">Tarsius syrichta</name>
    <dbReference type="NCBI Taxonomy" id="1868482"/>
    <lineage>
        <taxon>Eukaryota</taxon>
        <taxon>Metazoa</taxon>
        <taxon>Chordata</taxon>
        <taxon>Craniata</taxon>
        <taxon>Vertebrata</taxon>
        <taxon>Euteleostomi</taxon>
        <taxon>Mammalia</taxon>
        <taxon>Eutheria</taxon>
        <taxon>Euarchontoglires</taxon>
        <taxon>Primates</taxon>
        <taxon>Haplorrhini</taxon>
        <taxon>Tarsiiformes</taxon>
        <taxon>Tarsiidae</taxon>
        <taxon>Carlito</taxon>
    </lineage>
</organism>
<feature type="region of interest" description="Disordered" evidence="1">
    <location>
        <begin position="155"/>
        <end position="213"/>
    </location>
</feature>
<dbReference type="CTD" id="6618"/>
<proteinExistence type="predicted"/>
<keyword evidence="2" id="KW-1185">Reference proteome</keyword>
<dbReference type="GO" id="GO:0016604">
    <property type="term" value="C:nuclear body"/>
    <property type="evidence" value="ECO:0007669"/>
    <property type="project" value="TreeGrafter"/>
</dbReference>
<evidence type="ECO:0000313" key="3">
    <source>
        <dbReference type="RefSeq" id="XP_008047936.1"/>
    </source>
</evidence>
<dbReference type="STRING" id="1868482.ENSTSYP00000033073"/>
<dbReference type="OrthoDB" id="5990578at2759"/>
<protein>
    <submittedName>
        <fullName evidence="3">snRNA-activating protein complex subunit 2</fullName>
    </submittedName>
</protein>
<feature type="region of interest" description="Disordered" evidence="1">
    <location>
        <begin position="277"/>
        <end position="304"/>
    </location>
</feature>
<feature type="region of interest" description="Disordered" evidence="1">
    <location>
        <begin position="76"/>
        <end position="97"/>
    </location>
</feature>
<dbReference type="KEGG" id="csyr:103251144"/>
<dbReference type="Proteomes" id="UP000189704">
    <property type="component" value="Unplaced"/>
</dbReference>
<dbReference type="GO" id="GO:0009301">
    <property type="term" value="P:snRNA transcription"/>
    <property type="evidence" value="ECO:0007669"/>
    <property type="project" value="InterPro"/>
</dbReference>
<dbReference type="Pfam" id="PF11035">
    <property type="entry name" value="SNAPC2"/>
    <property type="match status" value="1"/>
</dbReference>
<evidence type="ECO:0000256" key="1">
    <source>
        <dbReference type="SAM" id="MobiDB-lite"/>
    </source>
</evidence>
<sequence length="304" mass="32324">MKPPQRRRAAPARYLDEVTGPTAWNAREKRQLLRLLQARQGQPEPDAAELARELPSRSKDEIRVFLKQLKGRVVREAIQRSHPGGPQGSRRRAAQTPAPIEVWMDLAEKITGPLEESLTAAFSQVLTIAATEPASLLHSKPPKPTRARGKLLLLSVPGRQEDPAPETPAPGPETRGSALEASGPALKASGPAPETPGPDPEVPSGSLAGPSAAGDFTVDFEKIYKYLSSSSRSGPSPELSAAESAVVLDLLLLLPEELPRLPCTALVEHMTETYRRLTAPEPSLAGQSPGPGAEGGETGSRGPE</sequence>
<gene>
    <name evidence="3" type="primary">SNAPC2</name>
</gene>
<accession>A0A1U7T249</accession>